<dbReference type="GeneTree" id="ENSGT00940000159410"/>
<dbReference type="InterPro" id="IPR001214">
    <property type="entry name" value="SET_dom"/>
</dbReference>
<dbReference type="Ensembl" id="ENSSBOT00000020552.1">
    <property type="protein sequence ID" value="ENSSBOP00000004261.1"/>
    <property type="gene ID" value="ENSSBOG00000018480.1"/>
</dbReference>
<evidence type="ECO:0000256" key="1">
    <source>
        <dbReference type="SAM" id="MobiDB-lite"/>
    </source>
</evidence>
<sequence>MNQNTTEPVAATETLAEVPEHVLRGLPEEVRLFPSAVDKTRLGVWATKPILKGKKFGPFVGDKKKRSQVKNNVYMWEVYYPNLGWMCIDATDPEKGNWLRYVNWACSGEEQNLFPLEINRAIYYKTLKTASAWRPDALRQPPRTSPGSVGRSRPRLQPSSRDHSSKSRHPACSLTAPEVTWNQ</sequence>
<organism evidence="3 4">
    <name type="scientific">Saimiri boliviensis boliviensis</name>
    <name type="common">Bolivian squirrel monkey</name>
    <dbReference type="NCBI Taxonomy" id="39432"/>
    <lineage>
        <taxon>Eukaryota</taxon>
        <taxon>Metazoa</taxon>
        <taxon>Chordata</taxon>
        <taxon>Craniata</taxon>
        <taxon>Vertebrata</taxon>
        <taxon>Euteleostomi</taxon>
        <taxon>Mammalia</taxon>
        <taxon>Eutheria</taxon>
        <taxon>Euarchontoglires</taxon>
        <taxon>Primates</taxon>
        <taxon>Haplorrhini</taxon>
        <taxon>Platyrrhini</taxon>
        <taxon>Cebidae</taxon>
        <taxon>Saimiriinae</taxon>
        <taxon>Saimiri</taxon>
    </lineage>
</organism>
<dbReference type="Gene3D" id="2.170.270.10">
    <property type="entry name" value="SET domain"/>
    <property type="match status" value="1"/>
</dbReference>
<dbReference type="InterPro" id="IPR044414">
    <property type="entry name" value="PRDM2_PR-SET"/>
</dbReference>
<reference evidence="3" key="1">
    <citation type="submission" date="2025-08" db="UniProtKB">
        <authorList>
            <consortium name="Ensembl"/>
        </authorList>
    </citation>
    <scope>IDENTIFICATION</scope>
</reference>
<feature type="region of interest" description="Disordered" evidence="1">
    <location>
        <begin position="135"/>
        <end position="183"/>
    </location>
</feature>
<dbReference type="Pfam" id="PF21549">
    <property type="entry name" value="PRDM2_PR"/>
    <property type="match status" value="1"/>
</dbReference>
<evidence type="ECO:0000259" key="2">
    <source>
        <dbReference type="PROSITE" id="PS50280"/>
    </source>
</evidence>
<dbReference type="SUPFAM" id="SSF82199">
    <property type="entry name" value="SET domain"/>
    <property type="match status" value="1"/>
</dbReference>
<evidence type="ECO:0000313" key="4">
    <source>
        <dbReference type="Proteomes" id="UP000233220"/>
    </source>
</evidence>
<feature type="domain" description="SET" evidence="2">
    <location>
        <begin position="28"/>
        <end position="147"/>
    </location>
</feature>
<reference evidence="3" key="2">
    <citation type="submission" date="2025-09" db="UniProtKB">
        <authorList>
            <consortium name="Ensembl"/>
        </authorList>
    </citation>
    <scope>IDENTIFICATION</scope>
</reference>
<keyword evidence="4" id="KW-1185">Reference proteome</keyword>
<dbReference type="CDD" id="cd19188">
    <property type="entry name" value="PR-SET_PRDM2"/>
    <property type="match status" value="1"/>
</dbReference>
<dbReference type="Proteomes" id="UP000233220">
    <property type="component" value="Unplaced"/>
</dbReference>
<dbReference type="InterPro" id="IPR046341">
    <property type="entry name" value="SET_dom_sf"/>
</dbReference>
<name>A0A2K6SA42_SAIBB</name>
<accession>A0A2K6SA42</accession>
<dbReference type="AlphaFoldDB" id="A0A2K6SA42"/>
<dbReference type="SMART" id="SM00317">
    <property type="entry name" value="SET"/>
    <property type="match status" value="1"/>
</dbReference>
<gene>
    <name evidence="3" type="primary">PRDM2</name>
</gene>
<dbReference type="PROSITE" id="PS50280">
    <property type="entry name" value="SET"/>
    <property type="match status" value="1"/>
</dbReference>
<evidence type="ECO:0000313" key="3">
    <source>
        <dbReference type="Ensembl" id="ENSSBOP00000004261.1"/>
    </source>
</evidence>
<protein>
    <submittedName>
        <fullName evidence="3">PR/SET domain 2</fullName>
    </submittedName>
</protein>
<proteinExistence type="predicted"/>
<dbReference type="GO" id="GO:0042054">
    <property type="term" value="F:histone methyltransferase activity"/>
    <property type="evidence" value="ECO:0007669"/>
    <property type="project" value="InterPro"/>
</dbReference>